<dbReference type="Proteomes" id="UP000557566">
    <property type="component" value="Unassembled WGS sequence"/>
</dbReference>
<dbReference type="InterPro" id="IPR053185">
    <property type="entry name" value="SET_domain_protein"/>
</dbReference>
<dbReference type="InterPro" id="IPR046341">
    <property type="entry name" value="SET_dom_sf"/>
</dbReference>
<dbReference type="OrthoDB" id="3180714at2759"/>
<dbReference type="PANTHER" id="PTHR47332:SF4">
    <property type="entry name" value="SET DOMAIN-CONTAINING PROTEIN 5"/>
    <property type="match status" value="1"/>
</dbReference>
<evidence type="ECO:0000313" key="3">
    <source>
        <dbReference type="EMBL" id="KAF4507619.1"/>
    </source>
</evidence>
<dbReference type="SMART" id="SM00317">
    <property type="entry name" value="SET"/>
    <property type="match status" value="1"/>
</dbReference>
<accession>A0A8H4LY43</accession>
<dbReference type="SUPFAM" id="SSF82199">
    <property type="entry name" value="SET domain"/>
    <property type="match status" value="1"/>
</dbReference>
<feature type="domain" description="SET" evidence="2">
    <location>
        <begin position="113"/>
        <end position="250"/>
    </location>
</feature>
<evidence type="ECO:0000313" key="4">
    <source>
        <dbReference type="Proteomes" id="UP000557566"/>
    </source>
</evidence>
<sequence>MSSSSSSSTSALAPLGDPECTLKLAQNSAQDWLCDILQQVGSGGRVKVVPGRDTTTIPDDGSVESHNHAHTAESHNHAHTAETALPSSRASDEPSSLQPPVVKTTPSPHFRNNFFAVARSETAGWGAFAAKTLGRGDVILRERPLMVADRSSVFSEYEKLDSTARQLALSLHANEYCKPGTPLIQTVWATNCFTVGGRQAGLFPVAARFNHACCPAHNVDFRFDAESNCLELVVKAHQVVAGEELRITYGKDRTAAELYMTYGFRSKSTLDIEPKRNKNERGEVKETRKMD</sequence>
<proteinExistence type="predicted"/>
<dbReference type="InterPro" id="IPR001214">
    <property type="entry name" value="SET_dom"/>
</dbReference>
<dbReference type="PROSITE" id="PS50280">
    <property type="entry name" value="SET"/>
    <property type="match status" value="1"/>
</dbReference>
<comment type="caution">
    <text evidence="3">The sequence shown here is derived from an EMBL/GenBank/DDBJ whole genome shotgun (WGS) entry which is preliminary data.</text>
</comment>
<organism evidence="3 4">
    <name type="scientific">Ophiocordyceps sinensis</name>
    <dbReference type="NCBI Taxonomy" id="72228"/>
    <lineage>
        <taxon>Eukaryota</taxon>
        <taxon>Fungi</taxon>
        <taxon>Dikarya</taxon>
        <taxon>Ascomycota</taxon>
        <taxon>Pezizomycotina</taxon>
        <taxon>Sordariomycetes</taxon>
        <taxon>Hypocreomycetidae</taxon>
        <taxon>Hypocreales</taxon>
        <taxon>Ophiocordycipitaceae</taxon>
        <taxon>Ophiocordyceps</taxon>
    </lineage>
</organism>
<dbReference type="PANTHER" id="PTHR47332">
    <property type="entry name" value="SET DOMAIN-CONTAINING PROTEIN 5"/>
    <property type="match status" value="1"/>
</dbReference>
<gene>
    <name evidence="3" type="ORF">G6O67_004098</name>
</gene>
<protein>
    <recommendedName>
        <fullName evidence="2">SET domain-containing protein</fullName>
    </recommendedName>
</protein>
<keyword evidence="4" id="KW-1185">Reference proteome</keyword>
<dbReference type="Pfam" id="PF00856">
    <property type="entry name" value="SET"/>
    <property type="match status" value="1"/>
</dbReference>
<reference evidence="3 4" key="1">
    <citation type="journal article" date="2020" name="Genome Biol. Evol.">
        <title>A new high-quality draft genome assembly of the Chinese cordyceps Ophiocordyceps sinensis.</title>
        <authorList>
            <person name="Shu R."/>
            <person name="Zhang J."/>
            <person name="Meng Q."/>
            <person name="Zhang H."/>
            <person name="Zhou G."/>
            <person name="Li M."/>
            <person name="Wu P."/>
            <person name="Zhao Y."/>
            <person name="Chen C."/>
            <person name="Qin Q."/>
        </authorList>
    </citation>
    <scope>NUCLEOTIDE SEQUENCE [LARGE SCALE GENOMIC DNA]</scope>
    <source>
        <strain evidence="3 4">IOZ07</strain>
    </source>
</reference>
<dbReference type="EMBL" id="JAAVMX010000005">
    <property type="protein sequence ID" value="KAF4507619.1"/>
    <property type="molecule type" value="Genomic_DNA"/>
</dbReference>
<feature type="compositionally biased region" description="Basic and acidic residues" evidence="1">
    <location>
        <begin position="63"/>
        <end position="80"/>
    </location>
</feature>
<name>A0A8H4LY43_9HYPO</name>
<feature type="region of interest" description="Disordered" evidence="1">
    <location>
        <begin position="45"/>
        <end position="105"/>
    </location>
</feature>
<feature type="compositionally biased region" description="Polar residues" evidence="1">
    <location>
        <begin position="85"/>
        <end position="98"/>
    </location>
</feature>
<evidence type="ECO:0000259" key="2">
    <source>
        <dbReference type="PROSITE" id="PS50280"/>
    </source>
</evidence>
<dbReference type="AlphaFoldDB" id="A0A8H4LY43"/>
<dbReference type="Gene3D" id="2.170.270.10">
    <property type="entry name" value="SET domain"/>
    <property type="match status" value="1"/>
</dbReference>
<evidence type="ECO:0000256" key="1">
    <source>
        <dbReference type="SAM" id="MobiDB-lite"/>
    </source>
</evidence>